<evidence type="ECO:0000256" key="2">
    <source>
        <dbReference type="ARBA" id="ARBA00023002"/>
    </source>
</evidence>
<dbReference type="SUPFAM" id="SSF51905">
    <property type="entry name" value="FAD/NAD(P)-binding domain"/>
    <property type="match status" value="1"/>
</dbReference>
<dbReference type="Pfam" id="PF17806">
    <property type="entry name" value="SO_alpha_A3"/>
    <property type="match status" value="1"/>
</dbReference>
<feature type="domain" description="GCVT N-terminal" evidence="3">
    <location>
        <begin position="605"/>
        <end position="877"/>
    </location>
</feature>
<dbReference type="InterPro" id="IPR006222">
    <property type="entry name" value="GCVT_N"/>
</dbReference>
<feature type="domain" description="SoxA A3" evidence="6">
    <location>
        <begin position="507"/>
        <end position="589"/>
    </location>
</feature>
<dbReference type="Pfam" id="PF13510">
    <property type="entry name" value="Fer2_4"/>
    <property type="match status" value="1"/>
</dbReference>
<dbReference type="InterPro" id="IPR006277">
    <property type="entry name" value="Sarcosine_oxidase_asu"/>
</dbReference>
<dbReference type="Gene3D" id="3.10.20.440">
    <property type="entry name" value="2Fe-2S iron-sulphur cluster binding domain, sarcosine oxidase, alpha subunit, N-terminal domain"/>
    <property type="match status" value="1"/>
</dbReference>
<evidence type="ECO:0000259" key="4">
    <source>
        <dbReference type="Pfam" id="PF07992"/>
    </source>
</evidence>
<evidence type="ECO:0000256" key="1">
    <source>
        <dbReference type="ARBA" id="ARBA00008609"/>
    </source>
</evidence>
<dbReference type="InterPro" id="IPR036188">
    <property type="entry name" value="FAD/NAD-bd_sf"/>
</dbReference>
<accession>A0A8B6MCC4</accession>
<comment type="similarity">
    <text evidence="1">Belongs to the GcvT family.</text>
</comment>
<organism evidence="7 8">
    <name type="scientific">Methylocella tundrae</name>
    <dbReference type="NCBI Taxonomy" id="227605"/>
    <lineage>
        <taxon>Bacteria</taxon>
        <taxon>Pseudomonadati</taxon>
        <taxon>Pseudomonadota</taxon>
        <taxon>Alphaproteobacteria</taxon>
        <taxon>Hyphomicrobiales</taxon>
        <taxon>Beijerinckiaceae</taxon>
        <taxon>Methylocella</taxon>
    </lineage>
</organism>
<dbReference type="GO" id="GO:0046653">
    <property type="term" value="P:tetrahydrofolate metabolic process"/>
    <property type="evidence" value="ECO:0007669"/>
    <property type="project" value="InterPro"/>
</dbReference>
<dbReference type="InterPro" id="IPR042204">
    <property type="entry name" value="2Fe-2S-bd_N"/>
</dbReference>
<dbReference type="InterPro" id="IPR041854">
    <property type="entry name" value="BFD-like_2Fe2S-bd_dom_sf"/>
</dbReference>
<dbReference type="Pfam" id="PF01571">
    <property type="entry name" value="GCV_T"/>
    <property type="match status" value="1"/>
</dbReference>
<name>A0A8B6MCC4_METTU</name>
<proteinExistence type="inferred from homology"/>
<dbReference type="PRINTS" id="PR00411">
    <property type="entry name" value="PNDRDTASEI"/>
</dbReference>
<dbReference type="Gene3D" id="3.30.1360.120">
    <property type="entry name" value="Probable tRNA modification gtpase trme, domain 1"/>
    <property type="match status" value="1"/>
</dbReference>
<dbReference type="PRINTS" id="PR00368">
    <property type="entry name" value="FADPNR"/>
</dbReference>
<evidence type="ECO:0000259" key="3">
    <source>
        <dbReference type="Pfam" id="PF01571"/>
    </source>
</evidence>
<protein>
    <submittedName>
        <fullName evidence="7">Sarcosine oxidase subunit alpha</fullName>
        <ecNumber evidence="7">1.5.3.1</ecNumber>
    </submittedName>
</protein>
<dbReference type="EMBL" id="CABFMQ020000102">
    <property type="protein sequence ID" value="VTZ51646.1"/>
    <property type="molecule type" value="Genomic_DNA"/>
</dbReference>
<dbReference type="Gene3D" id="3.50.50.60">
    <property type="entry name" value="FAD/NAD(P)-binding domain"/>
    <property type="match status" value="1"/>
</dbReference>
<evidence type="ECO:0000259" key="6">
    <source>
        <dbReference type="Pfam" id="PF17806"/>
    </source>
</evidence>
<dbReference type="Pfam" id="PF08669">
    <property type="entry name" value="GCV_T_C"/>
    <property type="match status" value="1"/>
</dbReference>
<dbReference type="PIRSF" id="PIRSF037980">
    <property type="entry name" value="SoxA"/>
    <property type="match status" value="1"/>
</dbReference>
<gene>
    <name evidence="7" type="primary">soxA</name>
    <name evidence="7" type="ORF">MPC4_430002</name>
</gene>
<dbReference type="RefSeq" id="WP_174513411.1">
    <property type="nucleotide sequence ID" value="NZ_CABFMQ020000102.1"/>
</dbReference>
<sequence length="991" mass="104714">MSGGGFRLGSGGLIDRSRPLSFTFDGRSYQGWAGDTLASALLANGVRVVGRSFKYHRPRGVLSAGHEEPNALVELRSGARREPNVKATTIELYDGLVASSQNRWPSLGFDVMALNGLLKPVFAAGFYYKTFMWPASFWEKIYEPVIRRAAGLGRASALEDPDSYEHSNAHCDLLVVGGGGAGLMAALTAGRAGAKVILCEDQPRLGGRLLDERESVGGQPAAQWANSVAAELAAMPNVRVFSRTSVVAAFDGGVFAALERVADHLPEPPPFTPRQRFWRLVARRAIIATGASERPLAFPDNDRPGIMLAGAVRSYLNRFGVAAGRQIAVYTATDDGWLTARDLIKAGLAPVAVIDAREKAPAEFADVAKAVPVVLNGAVVATQGRKGLSAITVKGSGAAQNFAVDALAVSGGFNPSIQLASCFRGRPAWSDKIQAFLAPGVDGLHMAGAAAGLFAPGEALKSGADAGSAALQALGLPVKPVELPAVRHSAAGSAPAWWRPGRGGDAKVFVDFQHDVTASDVILAHREGYRSVEHLKRYTTLGMATDQGRTANLDALAIMAQLTGQSIPQTGVTLARPPVIPVALGAVAGAHRRGAFKPLRETPIHAYALERGAPFIDAGQWKRPQYFPLAGDADLLATANREVNAVRSGVGVTDVSTLGKVEVEGPDAAKFLDLVCAMRPSAIKVGRCGYLIMLREDGFLKDDGMFARFAEDRYVAYVSTAHAAPVYRHMQYCRQVLWPELDVNLTAVTDGWAQLAIAGPKSPAVLQALVDAPVLITQADFPPMRAAEITICGGVPARLCALSFSGERSFELGVPAGFGDALIRRVMAVGEPYGVVAYGSEAMGVMRIEKGHPAGGEINGQTTAYDLGMARALARDKDHVGRVLCAREALVDPARPRLVGVRPLDPNQRLRGGAHIIPAGAVPCAETDLGWISSACWSPTLSSWIGLALVSGGPDRIGEKVRVYDPLRGGDVAAEIVASCFVDPKGERSRV</sequence>
<dbReference type="EC" id="1.5.3.1" evidence="7"/>
<dbReference type="InterPro" id="IPR028896">
    <property type="entry name" value="GcvT/YgfZ/DmdA"/>
</dbReference>
<dbReference type="Pfam" id="PF07992">
    <property type="entry name" value="Pyr_redox_2"/>
    <property type="match status" value="1"/>
</dbReference>
<comment type="caution">
    <text evidence="7">The sequence shown here is derived from an EMBL/GenBank/DDBJ whole genome shotgun (WGS) entry which is preliminary data.</text>
</comment>
<dbReference type="GO" id="GO:0008115">
    <property type="term" value="F:sarcosine oxidase activity"/>
    <property type="evidence" value="ECO:0007669"/>
    <property type="project" value="UniProtKB-EC"/>
</dbReference>
<evidence type="ECO:0000313" key="8">
    <source>
        <dbReference type="Proteomes" id="UP000485880"/>
    </source>
</evidence>
<evidence type="ECO:0000313" key="7">
    <source>
        <dbReference type="EMBL" id="VTZ51646.1"/>
    </source>
</evidence>
<dbReference type="NCBIfam" id="TIGR01372">
    <property type="entry name" value="soxA"/>
    <property type="match status" value="1"/>
</dbReference>
<dbReference type="Proteomes" id="UP000485880">
    <property type="component" value="Unassembled WGS sequence"/>
</dbReference>
<dbReference type="SUPFAM" id="SSF101790">
    <property type="entry name" value="Aminomethyltransferase beta-barrel domain"/>
    <property type="match status" value="1"/>
</dbReference>
<feature type="domain" description="Aminomethyltransferase C-terminal" evidence="5">
    <location>
        <begin position="897"/>
        <end position="983"/>
    </location>
</feature>
<dbReference type="InterPro" id="IPR027266">
    <property type="entry name" value="TrmE/GcvT-like"/>
</dbReference>
<dbReference type="PANTHER" id="PTHR43757">
    <property type="entry name" value="AMINOMETHYLTRANSFERASE"/>
    <property type="match status" value="1"/>
</dbReference>
<keyword evidence="8" id="KW-1185">Reference proteome</keyword>
<dbReference type="AlphaFoldDB" id="A0A8B6MCC4"/>
<dbReference type="SUPFAM" id="SSF103025">
    <property type="entry name" value="Folate-binding domain"/>
    <property type="match status" value="1"/>
</dbReference>
<dbReference type="Gene3D" id="1.10.10.1100">
    <property type="entry name" value="BFD-like [2Fe-2S]-binding domain"/>
    <property type="match status" value="1"/>
</dbReference>
<dbReference type="InterPro" id="IPR029043">
    <property type="entry name" value="GcvT/YgfZ_C"/>
</dbReference>
<reference evidence="7 8" key="1">
    <citation type="submission" date="2019-05" db="EMBL/GenBank/DDBJ databases">
        <authorList>
            <person name="Farhan Ul Haque M."/>
        </authorList>
    </citation>
    <scope>NUCLEOTIDE SEQUENCE [LARGE SCALE GENOMIC DNA]</scope>
    <source>
        <strain evidence="7">2</strain>
    </source>
</reference>
<feature type="domain" description="FAD/NAD(P)-binding" evidence="4">
    <location>
        <begin position="172"/>
        <end position="420"/>
    </location>
</feature>
<keyword evidence="2 7" id="KW-0560">Oxidoreductase</keyword>
<dbReference type="InterPro" id="IPR041117">
    <property type="entry name" value="SoxA_A3"/>
</dbReference>
<dbReference type="InterPro" id="IPR023753">
    <property type="entry name" value="FAD/NAD-binding_dom"/>
</dbReference>
<dbReference type="InterPro" id="IPR013977">
    <property type="entry name" value="GcvT_C"/>
</dbReference>
<evidence type="ECO:0000259" key="5">
    <source>
        <dbReference type="Pfam" id="PF08669"/>
    </source>
</evidence>
<dbReference type="PANTHER" id="PTHR43757:SF2">
    <property type="entry name" value="AMINOMETHYLTRANSFERASE, MITOCHONDRIAL"/>
    <property type="match status" value="1"/>
</dbReference>